<dbReference type="AlphaFoldDB" id="A0A402DIR9"/>
<evidence type="ECO:0000259" key="6">
    <source>
        <dbReference type="Pfam" id="PF01385"/>
    </source>
</evidence>
<gene>
    <name evidence="8" type="ORF">MiAbB_04050</name>
</gene>
<dbReference type="InterPro" id="IPR051399">
    <property type="entry name" value="RNA-guided_DNA_endo/Transpos"/>
</dbReference>
<dbReference type="InterPro" id="IPR010095">
    <property type="entry name" value="Cas12f1-like_TNB"/>
</dbReference>
<evidence type="ECO:0000313" key="9">
    <source>
        <dbReference type="Proteomes" id="UP000289660"/>
    </source>
</evidence>
<dbReference type="GO" id="GO:0006310">
    <property type="term" value="P:DNA recombination"/>
    <property type="evidence" value="ECO:0007669"/>
    <property type="project" value="UniProtKB-KW"/>
</dbReference>
<proteinExistence type="inferred from homology"/>
<comment type="caution">
    <text evidence="8">The sequence shown here is derived from an EMBL/GenBank/DDBJ whole genome shotgun (WGS) entry which is preliminary data.</text>
</comment>
<evidence type="ECO:0000256" key="1">
    <source>
        <dbReference type="ARBA" id="ARBA00008761"/>
    </source>
</evidence>
<keyword evidence="5" id="KW-0233">DNA recombination</keyword>
<dbReference type="Proteomes" id="UP000289660">
    <property type="component" value="Unassembled WGS sequence"/>
</dbReference>
<protein>
    <recommendedName>
        <fullName evidence="10">Transposase</fullName>
    </recommendedName>
</protein>
<evidence type="ECO:0000256" key="3">
    <source>
        <dbReference type="ARBA" id="ARBA00022578"/>
    </source>
</evidence>
<feature type="domain" description="Cas12f1-like TNB" evidence="7">
    <location>
        <begin position="301"/>
        <end position="366"/>
    </location>
</feature>
<feature type="domain" description="Probable transposase IS891/IS1136/IS1341" evidence="6">
    <location>
        <begin position="169"/>
        <end position="289"/>
    </location>
</feature>
<comment type="similarity">
    <text evidence="1">In the C-terminal section; belongs to the transposase 35 family.</text>
</comment>
<evidence type="ECO:0000256" key="4">
    <source>
        <dbReference type="ARBA" id="ARBA00023125"/>
    </source>
</evidence>
<dbReference type="InterPro" id="IPR001959">
    <property type="entry name" value="Transposase"/>
</dbReference>
<dbReference type="GO" id="GO:0032196">
    <property type="term" value="P:transposition"/>
    <property type="evidence" value="ECO:0007669"/>
    <property type="project" value="UniProtKB-KW"/>
</dbReference>
<dbReference type="EMBL" id="BIFY01000107">
    <property type="protein sequence ID" value="GCE62106.1"/>
    <property type="molecule type" value="Genomic_DNA"/>
</dbReference>
<dbReference type="GO" id="GO:0003677">
    <property type="term" value="F:DNA binding"/>
    <property type="evidence" value="ECO:0007669"/>
    <property type="project" value="UniProtKB-KW"/>
</dbReference>
<comment type="similarity">
    <text evidence="2">In the N-terminal section; belongs to the transposase 2 family.</text>
</comment>
<dbReference type="Pfam" id="PF07282">
    <property type="entry name" value="Cas12f1-like_TNB"/>
    <property type="match status" value="1"/>
</dbReference>
<dbReference type="PANTHER" id="PTHR30405">
    <property type="entry name" value="TRANSPOSASE"/>
    <property type="match status" value="1"/>
</dbReference>
<evidence type="ECO:0008006" key="10">
    <source>
        <dbReference type="Google" id="ProtNLM"/>
    </source>
</evidence>
<keyword evidence="3" id="KW-0815">Transposition</keyword>
<name>A0A402DIR9_MICAE</name>
<keyword evidence="4" id="KW-0238">DNA-binding</keyword>
<dbReference type="RefSeq" id="WP_130758208.1">
    <property type="nucleotide sequence ID" value="NZ_BIFY01000107.1"/>
</dbReference>
<sequence>MLVVEAKLKNGTPEQYQRLDEAIRTSQFVRNSCVRYWMDNKGTTRNDLQKLCAVLANNKETPWVNKLNSQARQSAADRAWQSINRFYQNCHAKIPGKKGFPRFKKHSRSVEYKLTGYKLSDDRRKIKFTDGFKAGEFDLWCSQKTLVYYSEQQIKRVRVVRRADGYYCQFLIDVERQEYHKPTGQITGIDLGLKEFYTDAQGNIIVENPRYLRKSEKRLKKAQRRLSKKFRKGRKQSKNYHKQRIKVARLHLKVSRQRKDKAIKDALALVQSNDLVVYEALKVRNLVKNRKLAKSISDASWYQFTEWLNYFAKIYRIVCVAVPPHFTTQDCSVCGTRVQKTLSTRTHQCPNCQTVLDRDHNAAINILKKGLQYLGNHLNGTVGQTETDPNALGESDLWVFSGDIENLSCLVEQGISNSDVERIPRHSVA</sequence>
<evidence type="ECO:0000313" key="8">
    <source>
        <dbReference type="EMBL" id="GCE62106.1"/>
    </source>
</evidence>
<dbReference type="PANTHER" id="PTHR30405:SF25">
    <property type="entry name" value="RNA-GUIDED DNA ENDONUCLEASE INSQ-RELATED"/>
    <property type="match status" value="1"/>
</dbReference>
<evidence type="ECO:0000256" key="5">
    <source>
        <dbReference type="ARBA" id="ARBA00023172"/>
    </source>
</evidence>
<accession>A0A402DIR9</accession>
<reference evidence="9" key="1">
    <citation type="submission" date="2018-12" db="EMBL/GenBank/DDBJ databases">
        <title>Genome sequence of Microcystis aeruginosa NIES-4285.</title>
        <authorList>
            <person name="Tanabe Y."/>
        </authorList>
    </citation>
    <scope>NUCLEOTIDE SEQUENCE [LARGE SCALE GENOMIC DNA]</scope>
    <source>
        <strain evidence="9">NIES-4285</strain>
    </source>
</reference>
<organism evidence="8 9">
    <name type="scientific">Microcystis aeruginosa NIES-4285</name>
    <dbReference type="NCBI Taxonomy" id="2497681"/>
    <lineage>
        <taxon>Bacteria</taxon>
        <taxon>Bacillati</taxon>
        <taxon>Cyanobacteriota</taxon>
        <taxon>Cyanophyceae</taxon>
        <taxon>Oscillatoriophycideae</taxon>
        <taxon>Chroococcales</taxon>
        <taxon>Microcystaceae</taxon>
        <taxon>Microcystis</taxon>
    </lineage>
</organism>
<evidence type="ECO:0000256" key="2">
    <source>
        <dbReference type="ARBA" id="ARBA00011044"/>
    </source>
</evidence>
<dbReference type="NCBIfam" id="NF040570">
    <property type="entry name" value="guided_TnpB"/>
    <property type="match status" value="1"/>
</dbReference>
<dbReference type="Pfam" id="PF01385">
    <property type="entry name" value="OrfB_IS605"/>
    <property type="match status" value="1"/>
</dbReference>
<evidence type="ECO:0000259" key="7">
    <source>
        <dbReference type="Pfam" id="PF07282"/>
    </source>
</evidence>